<proteinExistence type="predicted"/>
<organism evidence="1 2">
    <name type="scientific">Magnetospirillum molischianum DSM 120</name>
    <dbReference type="NCBI Taxonomy" id="1150626"/>
    <lineage>
        <taxon>Bacteria</taxon>
        <taxon>Pseudomonadati</taxon>
        <taxon>Pseudomonadota</taxon>
        <taxon>Alphaproteobacteria</taxon>
        <taxon>Rhodospirillales</taxon>
        <taxon>Rhodospirillaceae</taxon>
        <taxon>Magnetospirillum</taxon>
    </lineage>
</organism>
<gene>
    <name evidence="1" type="ORF">PHAMO_270269</name>
</gene>
<dbReference type="STRING" id="1150626.PHAMO_270269"/>
<sequence>MLSEREIVMFQDINEESQQALFAFEQAAFHLWQTHRQHVDRLRRADNSDASPRTRRNLYNALKSYRKAEADLFRRLADADKSRIGPADIISLDKDSVFTPATEPSRGNDERSR</sequence>
<name>H8FSU0_MAGML</name>
<dbReference type="EMBL" id="CAHP01000020">
    <property type="protein sequence ID" value="CCG41428.1"/>
    <property type="molecule type" value="Genomic_DNA"/>
</dbReference>
<evidence type="ECO:0000313" key="2">
    <source>
        <dbReference type="Proteomes" id="UP000004169"/>
    </source>
</evidence>
<reference evidence="1 2" key="1">
    <citation type="journal article" date="2012" name="J. Bacteriol.">
        <title>Draft Genome Sequence of the Purple Photosynthetic Bacterium Phaeospirillum molischianum DSM120, a Particularly Versatile Bacterium.</title>
        <authorList>
            <person name="Duquesne K."/>
            <person name="Prima V."/>
            <person name="Ji B."/>
            <person name="Rouy Z."/>
            <person name="Medigue C."/>
            <person name="Talla E."/>
            <person name="Sturgis J.N."/>
        </authorList>
    </citation>
    <scope>NUCLEOTIDE SEQUENCE [LARGE SCALE GENOMIC DNA]</scope>
    <source>
        <strain evidence="2">DSM120</strain>
    </source>
</reference>
<dbReference type="AlphaFoldDB" id="H8FSU0"/>
<dbReference type="Proteomes" id="UP000004169">
    <property type="component" value="Unassembled WGS sequence"/>
</dbReference>
<evidence type="ECO:0000313" key="1">
    <source>
        <dbReference type="EMBL" id="CCG41428.1"/>
    </source>
</evidence>
<keyword evidence="2" id="KW-1185">Reference proteome</keyword>
<accession>H8FSU0</accession>
<protein>
    <submittedName>
        <fullName evidence="1">Uncharacterized protein</fullName>
    </submittedName>
</protein>
<comment type="caution">
    <text evidence="1">The sequence shown here is derived from an EMBL/GenBank/DDBJ whole genome shotgun (WGS) entry which is preliminary data.</text>
</comment>